<dbReference type="AlphaFoldDB" id="W6RQW8"/>
<accession>W6RQW8</accession>
<keyword evidence="3" id="KW-1185">Reference proteome</keyword>
<evidence type="ECO:0000313" key="3">
    <source>
        <dbReference type="Proteomes" id="UP000019443"/>
    </source>
</evidence>
<protein>
    <recommendedName>
        <fullName evidence="1">AbiEi antitoxin C-terminal domain-containing protein</fullName>
    </recommendedName>
</protein>
<dbReference type="Proteomes" id="UP000019443">
    <property type="component" value="Plasmid pLPU83d"/>
</dbReference>
<dbReference type="InterPro" id="IPR018547">
    <property type="entry name" value="AbiEi_C"/>
</dbReference>
<dbReference type="KEGG" id="rhl:LPU83_pLPU83d_1739"/>
<dbReference type="PATRIC" id="fig|348824.6.peg.7492"/>
<dbReference type="Pfam" id="PF09407">
    <property type="entry name" value="AbiEi_1"/>
    <property type="match status" value="1"/>
</dbReference>
<evidence type="ECO:0000259" key="1">
    <source>
        <dbReference type="Pfam" id="PF09407"/>
    </source>
</evidence>
<geneLocation type="plasmid" evidence="2 3">
    <name>pLPU83d</name>
</geneLocation>
<dbReference type="HOGENOM" id="CLU_1271446_0_0_5"/>
<sequence>MTHADSVVDMLKQADGALHLSCFVNANIPHETLSRLVVAGIAVRTAFGYYALKGKIDSRDLPWVGFALALPDGALGLLTAARFHGMTNEQPESIQAFVPRRYGGSVNIGGDCTEHVDAISSRNPRFLTVGIDSVRLAGTDVRVTDQERTLVDLFIFSPLNRVRAAAARATDQTFFDALQRCAANPGFSIDRLHDIADALGCSDRLVATTKLFGFRRK</sequence>
<dbReference type="EMBL" id="HG916855">
    <property type="protein sequence ID" value="CDM63109.1"/>
    <property type="molecule type" value="Genomic_DNA"/>
</dbReference>
<reference evidence="2" key="1">
    <citation type="submission" date="2013-11" db="EMBL/GenBank/DDBJ databases">
        <title>Draft genome sequence of the broad-host-range Rhizobium sp. LPU83 strain, a member of the low-genetic diversity Oregon-like Rhizobium sp. group.</title>
        <authorList>
            <person name="Wibberg D."/>
            <person name="Puehler A."/>
            <person name="Schlueter A."/>
        </authorList>
    </citation>
    <scope>NUCLEOTIDE SEQUENCE [LARGE SCALE GENOMIC DNA]</scope>
    <source>
        <strain evidence="2">LPU83</strain>
        <plasmid evidence="2">pLPU83d</plasmid>
    </source>
</reference>
<organism evidence="2 3">
    <name type="scientific">Rhizobium favelukesii</name>
    <dbReference type="NCBI Taxonomy" id="348824"/>
    <lineage>
        <taxon>Bacteria</taxon>
        <taxon>Pseudomonadati</taxon>
        <taxon>Pseudomonadota</taxon>
        <taxon>Alphaproteobacteria</taxon>
        <taxon>Hyphomicrobiales</taxon>
        <taxon>Rhizobiaceae</taxon>
        <taxon>Rhizobium/Agrobacterium group</taxon>
        <taxon>Rhizobium</taxon>
    </lineage>
</organism>
<name>W6RQW8_9HYPH</name>
<evidence type="ECO:0000313" key="2">
    <source>
        <dbReference type="EMBL" id="CDM63109.1"/>
    </source>
</evidence>
<proteinExistence type="predicted"/>
<feature type="domain" description="AbiEi antitoxin C-terminal" evidence="1">
    <location>
        <begin position="75"/>
        <end position="154"/>
    </location>
</feature>
<keyword evidence="2" id="KW-0614">Plasmid</keyword>
<gene>
    <name evidence="2" type="ORF">LPU83_pLPU83d_1739</name>
</gene>